<dbReference type="FunFam" id="3.40.50.720:FF:000084">
    <property type="entry name" value="Short-chain dehydrogenase reductase"/>
    <property type="match status" value="1"/>
</dbReference>
<protein>
    <submittedName>
        <fullName evidence="3">Short-chain dehydrogenase</fullName>
    </submittedName>
</protein>
<name>A0A0A0EJ36_9RHOB</name>
<dbReference type="EMBL" id="AQQX01000001">
    <property type="protein sequence ID" value="KGM50163.1"/>
    <property type="molecule type" value="Genomic_DNA"/>
</dbReference>
<reference evidence="3 4" key="1">
    <citation type="journal article" date="2015" name="Antonie Van Leeuwenhoek">
        <title>Pseudooceanicola atlanticus gen. nov. sp. nov., isolated from surface seawater of the Atlantic Ocean and reclassification of Oceanicola batsensis, Oceanicola marinus, Oceanicola nitratireducens, Oceanicola nanhaiensis, Oceanicola antarcticus and Oceanicola flagellatus, as Pseudooceanicola batsensis comb. nov., Pseudooceanicola marinus comb. nov., Pseudooceanicola nitratireducens comb. nov., Pseudooceanicola nanhaiensis comb. nov., Pseudooceanicola antarcticus comb. nov., and Pseudooceanicola flagellatus comb. nov.</title>
        <authorList>
            <person name="Lai Q."/>
            <person name="Li G."/>
            <person name="Liu X."/>
            <person name="Du Y."/>
            <person name="Sun F."/>
            <person name="Shao Z."/>
        </authorList>
    </citation>
    <scope>NUCLEOTIDE SEQUENCE [LARGE SCALE GENOMIC DNA]</scope>
    <source>
        <strain evidence="3 4">22II-s11g</strain>
    </source>
</reference>
<comment type="caution">
    <text evidence="3">The sequence shown here is derived from an EMBL/GenBank/DDBJ whole genome shotgun (WGS) entry which is preliminary data.</text>
</comment>
<dbReference type="PANTHER" id="PTHR43943">
    <property type="entry name" value="DEHYDROGENASE/REDUCTASE (SDR FAMILY) MEMBER 4"/>
    <property type="match status" value="1"/>
</dbReference>
<proteinExistence type="inferred from homology"/>
<dbReference type="PANTHER" id="PTHR43943:SF2">
    <property type="entry name" value="DEHYDROGENASE_REDUCTASE 4"/>
    <property type="match status" value="1"/>
</dbReference>
<dbReference type="CDD" id="cd05233">
    <property type="entry name" value="SDR_c"/>
    <property type="match status" value="1"/>
</dbReference>
<dbReference type="SMART" id="SM00822">
    <property type="entry name" value="PKS_KR"/>
    <property type="match status" value="1"/>
</dbReference>
<dbReference type="STRING" id="1461694.ATO9_01270"/>
<dbReference type="PRINTS" id="PR00081">
    <property type="entry name" value="GDHRDH"/>
</dbReference>
<evidence type="ECO:0000256" key="1">
    <source>
        <dbReference type="ARBA" id="ARBA00006484"/>
    </source>
</evidence>
<dbReference type="AlphaFoldDB" id="A0A0A0EJ36"/>
<accession>A0A0A0EJ36</accession>
<dbReference type="InterPro" id="IPR020904">
    <property type="entry name" value="Sc_DH/Rdtase_CS"/>
</dbReference>
<sequence>MSDLLQLKDKVVLITGSSRGIGRAMAEMFAEAGAKVVVSSRKAEACEPVAEAIRAKGGEALVVPAHIGNTEDLQNLVDQTIAKWGRIDVLVPNAAINPVYGPMQDLPDEAFDKMLTTNVRCMVSLAKMVLPGMAENGGGSMVIISSVAAIKGSTTLGAYGVTKAADAAVARALALEWGPKNIRVNAIGPGLIKTDFARALWEDPERIERINNANPMRRMGTVDEIAGTALWLASPMSGYVNGQLIIADGGQTLA</sequence>
<dbReference type="InterPro" id="IPR002347">
    <property type="entry name" value="SDR_fam"/>
</dbReference>
<dbReference type="InterPro" id="IPR057326">
    <property type="entry name" value="KR_dom"/>
</dbReference>
<evidence type="ECO:0000313" key="3">
    <source>
        <dbReference type="EMBL" id="KGM50163.1"/>
    </source>
</evidence>
<dbReference type="SUPFAM" id="SSF51735">
    <property type="entry name" value="NAD(P)-binding Rossmann-fold domains"/>
    <property type="match status" value="1"/>
</dbReference>
<dbReference type="Proteomes" id="UP000030004">
    <property type="component" value="Unassembled WGS sequence"/>
</dbReference>
<dbReference type="InterPro" id="IPR036291">
    <property type="entry name" value="NAD(P)-bd_dom_sf"/>
</dbReference>
<dbReference type="eggNOG" id="COG1028">
    <property type="taxonomic scope" value="Bacteria"/>
</dbReference>
<evidence type="ECO:0000313" key="4">
    <source>
        <dbReference type="Proteomes" id="UP000030004"/>
    </source>
</evidence>
<feature type="domain" description="Ketoreductase" evidence="2">
    <location>
        <begin position="10"/>
        <end position="190"/>
    </location>
</feature>
<dbReference type="OrthoDB" id="9789398at2"/>
<evidence type="ECO:0000259" key="2">
    <source>
        <dbReference type="SMART" id="SM00822"/>
    </source>
</evidence>
<dbReference type="PROSITE" id="PS00061">
    <property type="entry name" value="ADH_SHORT"/>
    <property type="match status" value="1"/>
</dbReference>
<dbReference type="PRINTS" id="PR00080">
    <property type="entry name" value="SDRFAMILY"/>
</dbReference>
<dbReference type="Pfam" id="PF13561">
    <property type="entry name" value="adh_short_C2"/>
    <property type="match status" value="1"/>
</dbReference>
<gene>
    <name evidence="3" type="ORF">ATO9_01270</name>
</gene>
<comment type="similarity">
    <text evidence="1">Belongs to the short-chain dehydrogenases/reductases (SDR) family.</text>
</comment>
<keyword evidence="4" id="KW-1185">Reference proteome</keyword>
<dbReference type="RefSeq" id="WP_043743975.1">
    <property type="nucleotide sequence ID" value="NZ_AQQX01000001.1"/>
</dbReference>
<dbReference type="NCBIfam" id="NF005559">
    <property type="entry name" value="PRK07231.1"/>
    <property type="match status" value="1"/>
</dbReference>
<dbReference type="Gene3D" id="3.40.50.720">
    <property type="entry name" value="NAD(P)-binding Rossmann-like Domain"/>
    <property type="match status" value="1"/>
</dbReference>
<organism evidence="3 4">
    <name type="scientific">Pseudooceanicola atlanticus</name>
    <dbReference type="NCBI Taxonomy" id="1461694"/>
    <lineage>
        <taxon>Bacteria</taxon>
        <taxon>Pseudomonadati</taxon>
        <taxon>Pseudomonadota</taxon>
        <taxon>Alphaproteobacteria</taxon>
        <taxon>Rhodobacterales</taxon>
        <taxon>Paracoccaceae</taxon>
        <taxon>Pseudooceanicola</taxon>
    </lineage>
</organism>